<evidence type="ECO:0000256" key="1">
    <source>
        <dbReference type="SAM" id="Coils"/>
    </source>
</evidence>
<evidence type="ECO:0000313" key="3">
    <source>
        <dbReference type="Proteomes" id="UP000694388"/>
    </source>
</evidence>
<sequence length="132" mass="15278">MPIYCDVRVPVSEQILAFQLSTTPLLMRYLSSPTIQDELDELRAEMEELRDGWLEEDVQQVQELRRELDRANKNSRILQYRLKKAERRGLRAGGSNGTDGELLRSIEQDLKVAVCFSYHLHHSSTANLQLHV</sequence>
<dbReference type="AlphaFoldDB" id="A0A8C4R9Z4"/>
<accession>A0A8C4R9Z4</accession>
<dbReference type="InterPro" id="IPR049885">
    <property type="entry name" value="MTCL1-3"/>
</dbReference>
<proteinExistence type="predicted"/>
<organism evidence="2 3">
    <name type="scientific">Eptatretus burgeri</name>
    <name type="common">Inshore hagfish</name>
    <dbReference type="NCBI Taxonomy" id="7764"/>
    <lineage>
        <taxon>Eukaryota</taxon>
        <taxon>Metazoa</taxon>
        <taxon>Chordata</taxon>
        <taxon>Craniata</taxon>
        <taxon>Vertebrata</taxon>
        <taxon>Cyclostomata</taxon>
        <taxon>Myxini</taxon>
        <taxon>Myxiniformes</taxon>
        <taxon>Myxinidae</taxon>
        <taxon>Eptatretinae</taxon>
        <taxon>Eptatretus</taxon>
    </lineage>
</organism>
<reference evidence="2" key="2">
    <citation type="submission" date="2025-09" db="UniProtKB">
        <authorList>
            <consortium name="Ensembl"/>
        </authorList>
    </citation>
    <scope>IDENTIFICATION</scope>
</reference>
<name>A0A8C4R9Z4_EPTBU</name>
<evidence type="ECO:0000313" key="2">
    <source>
        <dbReference type="Ensembl" id="ENSEBUP00000027031.1"/>
    </source>
</evidence>
<keyword evidence="3" id="KW-1185">Reference proteome</keyword>
<dbReference type="Proteomes" id="UP000694388">
    <property type="component" value="Unplaced"/>
</dbReference>
<dbReference type="PANTHER" id="PTHR15742:SF5">
    <property type="entry name" value="GIRDIN"/>
    <property type="match status" value="1"/>
</dbReference>
<dbReference type="GeneTree" id="ENSGT00950000182982"/>
<dbReference type="PANTHER" id="PTHR15742">
    <property type="entry name" value="GIRDIN"/>
    <property type="match status" value="1"/>
</dbReference>
<protein>
    <submittedName>
        <fullName evidence="2">Uncharacterized protein</fullName>
    </submittedName>
</protein>
<feature type="coiled-coil region" evidence="1">
    <location>
        <begin position="32"/>
        <end position="88"/>
    </location>
</feature>
<keyword evidence="1" id="KW-0175">Coiled coil</keyword>
<reference evidence="2" key="1">
    <citation type="submission" date="2025-08" db="UniProtKB">
        <authorList>
            <consortium name="Ensembl"/>
        </authorList>
    </citation>
    <scope>IDENTIFICATION</scope>
</reference>
<dbReference type="Ensembl" id="ENSEBUT00000027607.1">
    <property type="protein sequence ID" value="ENSEBUP00000027031.1"/>
    <property type="gene ID" value="ENSEBUG00000016615.1"/>
</dbReference>